<dbReference type="AlphaFoldDB" id="A0A9W6X8P3"/>
<proteinExistence type="predicted"/>
<sequence>MQCTKKQLIARSGDVCTNKPIRRGVSATFLCDFVLWSRVDSRLADGKLLVRWVGPFQIEDAKSHSFTIKNVLTHSIHEVHGSRLNFYHDPSLELTEEFIDHIST</sequence>
<dbReference type="EMBL" id="BSXW01001107">
    <property type="protein sequence ID" value="GMF33711.1"/>
    <property type="molecule type" value="Genomic_DNA"/>
</dbReference>
<accession>A0A9W6X8P3</accession>
<dbReference type="OrthoDB" id="91350at2759"/>
<name>A0A9W6X8P3_9STRA</name>
<dbReference type="Proteomes" id="UP001165083">
    <property type="component" value="Unassembled WGS sequence"/>
</dbReference>
<gene>
    <name evidence="1" type="ORF">Plil01_001437400</name>
</gene>
<evidence type="ECO:0000313" key="2">
    <source>
        <dbReference type="Proteomes" id="UP001165083"/>
    </source>
</evidence>
<reference evidence="1" key="1">
    <citation type="submission" date="2023-04" db="EMBL/GenBank/DDBJ databases">
        <title>Phytophthora lilii NBRC 32176.</title>
        <authorList>
            <person name="Ichikawa N."/>
            <person name="Sato H."/>
            <person name="Tonouchi N."/>
        </authorList>
    </citation>
    <scope>NUCLEOTIDE SEQUENCE</scope>
    <source>
        <strain evidence="1">NBRC 32176</strain>
    </source>
</reference>
<comment type="caution">
    <text evidence="1">The sequence shown here is derived from an EMBL/GenBank/DDBJ whole genome shotgun (WGS) entry which is preliminary data.</text>
</comment>
<keyword evidence="2" id="KW-1185">Reference proteome</keyword>
<evidence type="ECO:0000313" key="1">
    <source>
        <dbReference type="EMBL" id="GMF33711.1"/>
    </source>
</evidence>
<protein>
    <submittedName>
        <fullName evidence="1">Unnamed protein product</fullName>
    </submittedName>
</protein>
<organism evidence="1 2">
    <name type="scientific">Phytophthora lilii</name>
    <dbReference type="NCBI Taxonomy" id="2077276"/>
    <lineage>
        <taxon>Eukaryota</taxon>
        <taxon>Sar</taxon>
        <taxon>Stramenopiles</taxon>
        <taxon>Oomycota</taxon>
        <taxon>Peronosporomycetes</taxon>
        <taxon>Peronosporales</taxon>
        <taxon>Peronosporaceae</taxon>
        <taxon>Phytophthora</taxon>
    </lineage>
</organism>